<sequence>MLKIILFILINYCSSILAYHISSSSLIISNLSSSSLSTPVSSIQSKIDNKSSLSNNQYMEDIDEQDDNDDDDDEYLYDEKNGYYKKNNNLTKNSNNNDQYETLSSENHQHRLINIDNNNNNNDFCNENYIDSAYFNGYDTIITRGNNLWYYYKYRRNRHLSRSFDQRRFTQGDYIQGAFNISRTPLYCLNNHEKQRRQIRQSSLMDQSIGLYSTNRLSNIDPQQQQRRQRQKSMPLRSKSTVADHLNQQRSSGQQSQTLTGHCEELQKLRSTAIYFLHNKQHQRSYYNLDVRYPNGTQRRVRSRDLPWNMKQVGLLTGNLWPNGWELYQQFRPVAFLPSRFEMIFILNEHNFDQELSILNLYADNEQQQRFQSKRLINNNNKNQTEKNFVQKSPILIWNNLDAINWNQSWRTKLLDFEPPVRFTGMFEMNGIVYAIGEQIHSNSVRRIGKMYQYYVTDNDGRNFKELNQTVQEFFGCPKSKISTTTTTSTTTMKPSVTSRTSTTSSFSSMTSATSHRQNPIVSKSTTTTTTTTKMTPRPSTTTTIATTKKTTMTTTTTTTPKPTVITTISTTSTSLPTTIMKNLESSSSKSFNDNEEEYDNEDDDSDDESSNDIDDSLSSTIPPIDHIIIPKKKSSLSYESSNHSISIQPNNTITEEFDSSETPSSSSSSTSVFLRNSRAKISSSQSTINKSIRNDNQPLGSSSSSSNSGSNVVRGTTLLFPKLATAGSSYPTVTLRETDSIMLTILIAIVIGASILCIILACLVINGKKRPLPPHFEGGHRIEPAIPKPTIIGLDYHRRKNSTTSSLTPFNFLARYDSMNSLTAIYSQVNHHPGLHHSHHSRPPSSRSQLSPVIIEPTSSPNLHALHPTHPTMPPPPPPPPPVPSTISPPTTISRNVGGPILHHKSISVNLNNPKSGHHHHHHHHNHHNHLHNSHHKNHSNHYSSSSIVVNPESNQIAEEIPGPSTKVGTSSPSNNHHQKQQQSSSTSSNRIKSFERFENLI</sequence>
<feature type="region of interest" description="Disordered" evidence="1">
    <location>
        <begin position="833"/>
        <end position="1003"/>
    </location>
</feature>
<feature type="transmembrane region" description="Helical" evidence="2">
    <location>
        <begin position="742"/>
        <end position="766"/>
    </location>
</feature>
<feature type="compositionally biased region" description="Low complexity" evidence="1">
    <location>
        <begin position="701"/>
        <end position="712"/>
    </location>
</feature>
<evidence type="ECO:0000256" key="1">
    <source>
        <dbReference type="SAM" id="MobiDB-lite"/>
    </source>
</evidence>
<feature type="compositionally biased region" description="Polar residues" evidence="1">
    <location>
        <begin position="949"/>
        <end position="958"/>
    </location>
</feature>
<feature type="chain" id="PRO_5028440139" evidence="3">
    <location>
        <begin position="19"/>
        <end position="1003"/>
    </location>
</feature>
<name>A0A6P6YK98_DERPT</name>
<evidence type="ECO:0000256" key="2">
    <source>
        <dbReference type="SAM" id="Phobius"/>
    </source>
</evidence>
<dbReference type="KEGG" id="dpte:113798939"/>
<dbReference type="OrthoDB" id="6516295at2759"/>
<feature type="region of interest" description="Disordered" evidence="1">
    <location>
        <begin position="577"/>
        <end position="627"/>
    </location>
</feature>
<dbReference type="AlphaFoldDB" id="A0A6P6YK98"/>
<feature type="compositionally biased region" description="Low complexity" evidence="1">
    <location>
        <begin position="844"/>
        <end position="853"/>
    </location>
</feature>
<keyword evidence="3" id="KW-0732">Signal</keyword>
<keyword evidence="5" id="KW-0418">Kinase</keyword>
<dbReference type="InParanoid" id="A0A6P6YK98"/>
<keyword evidence="2" id="KW-0472">Membrane</keyword>
<feature type="compositionally biased region" description="Basic and acidic residues" evidence="1">
    <location>
        <begin position="994"/>
        <end position="1003"/>
    </location>
</feature>
<dbReference type="GO" id="GO:0016301">
    <property type="term" value="F:kinase activity"/>
    <property type="evidence" value="ECO:0007669"/>
    <property type="project" value="UniProtKB-KW"/>
</dbReference>
<organism evidence="4 5">
    <name type="scientific">Dermatophagoides pteronyssinus</name>
    <name type="common">European house dust mite</name>
    <dbReference type="NCBI Taxonomy" id="6956"/>
    <lineage>
        <taxon>Eukaryota</taxon>
        <taxon>Metazoa</taxon>
        <taxon>Ecdysozoa</taxon>
        <taxon>Arthropoda</taxon>
        <taxon>Chelicerata</taxon>
        <taxon>Arachnida</taxon>
        <taxon>Acari</taxon>
        <taxon>Acariformes</taxon>
        <taxon>Sarcoptiformes</taxon>
        <taxon>Astigmata</taxon>
        <taxon>Psoroptidia</taxon>
        <taxon>Analgoidea</taxon>
        <taxon>Pyroglyphidae</taxon>
        <taxon>Dermatophagoidinae</taxon>
        <taxon>Dermatophagoides</taxon>
    </lineage>
</organism>
<keyword evidence="4" id="KW-1185">Reference proteome</keyword>
<reference evidence="5" key="1">
    <citation type="submission" date="2025-08" db="UniProtKB">
        <authorList>
            <consortium name="RefSeq"/>
        </authorList>
    </citation>
    <scope>IDENTIFICATION</scope>
    <source>
        <strain evidence="5">Airmid</strain>
    </source>
</reference>
<dbReference type="Proteomes" id="UP000515146">
    <property type="component" value="Unplaced"/>
</dbReference>
<proteinExistence type="predicted"/>
<feature type="compositionally biased region" description="Low complexity" evidence="1">
    <location>
        <begin position="972"/>
        <end position="991"/>
    </location>
</feature>
<accession>A0A6P6YK98</accession>
<feature type="region of interest" description="Disordered" evidence="1">
    <location>
        <begin position="685"/>
        <end position="712"/>
    </location>
</feature>
<evidence type="ECO:0000313" key="5">
    <source>
        <dbReference type="RefSeq" id="XP_027205329.1"/>
    </source>
</evidence>
<feature type="compositionally biased region" description="Acidic residues" evidence="1">
    <location>
        <begin position="594"/>
        <end position="616"/>
    </location>
</feature>
<feature type="compositionally biased region" description="Low complexity" evidence="1">
    <location>
        <begin position="617"/>
        <end position="627"/>
    </location>
</feature>
<dbReference type="RefSeq" id="XP_027205329.1">
    <property type="nucleotide sequence ID" value="XM_027349528.1"/>
</dbReference>
<keyword evidence="5" id="KW-0808">Transferase</keyword>
<feature type="compositionally biased region" description="Polar residues" evidence="1">
    <location>
        <begin position="238"/>
        <end position="258"/>
    </location>
</feature>
<evidence type="ECO:0000256" key="3">
    <source>
        <dbReference type="SAM" id="SignalP"/>
    </source>
</evidence>
<gene>
    <name evidence="5" type="primary">LOC113798939</name>
</gene>
<keyword evidence="2" id="KW-1133">Transmembrane helix</keyword>
<feature type="compositionally biased region" description="Basic residues" evidence="1">
    <location>
        <begin position="834"/>
        <end position="843"/>
    </location>
</feature>
<feature type="signal peptide" evidence="3">
    <location>
        <begin position="1"/>
        <end position="18"/>
    </location>
</feature>
<feature type="compositionally biased region" description="Basic residues" evidence="1">
    <location>
        <begin position="917"/>
        <end position="941"/>
    </location>
</feature>
<evidence type="ECO:0000313" key="4">
    <source>
        <dbReference type="Proteomes" id="UP000515146"/>
    </source>
</evidence>
<protein>
    <submittedName>
        <fullName evidence="5">Probable serine/threonine-protein kinase DDB_G0282963 isoform X1</fullName>
    </submittedName>
</protein>
<feature type="region of interest" description="Disordered" evidence="1">
    <location>
        <begin position="485"/>
        <end position="563"/>
    </location>
</feature>
<feature type="region of interest" description="Disordered" evidence="1">
    <location>
        <begin position="215"/>
        <end position="258"/>
    </location>
</feature>
<feature type="compositionally biased region" description="Polar residues" evidence="1">
    <location>
        <begin position="685"/>
        <end position="700"/>
    </location>
</feature>
<keyword evidence="2" id="KW-0812">Transmembrane</keyword>
<feature type="compositionally biased region" description="Pro residues" evidence="1">
    <location>
        <begin position="872"/>
        <end position="885"/>
    </location>
</feature>